<dbReference type="EMBL" id="JBHUFD010000005">
    <property type="protein sequence ID" value="MFD1873988.1"/>
    <property type="molecule type" value="Genomic_DNA"/>
</dbReference>
<proteinExistence type="predicted"/>
<keyword evidence="2" id="KW-1185">Reference proteome</keyword>
<accession>A0ABW4QWN5</accession>
<dbReference type="RefSeq" id="WP_382315358.1">
    <property type="nucleotide sequence ID" value="NZ_JBHUFD010000005.1"/>
</dbReference>
<evidence type="ECO:0000313" key="1">
    <source>
        <dbReference type="EMBL" id="MFD1873988.1"/>
    </source>
</evidence>
<comment type="caution">
    <text evidence="1">The sequence shown here is derived from an EMBL/GenBank/DDBJ whole genome shotgun (WGS) entry which is preliminary data.</text>
</comment>
<dbReference type="PROSITE" id="PS51257">
    <property type="entry name" value="PROKAR_LIPOPROTEIN"/>
    <property type="match status" value="1"/>
</dbReference>
<dbReference type="Proteomes" id="UP001597197">
    <property type="component" value="Unassembled WGS sequence"/>
</dbReference>
<evidence type="ECO:0008006" key="3">
    <source>
        <dbReference type="Google" id="ProtNLM"/>
    </source>
</evidence>
<protein>
    <recommendedName>
        <fullName evidence="3">Lipoprotein</fullName>
    </recommendedName>
</protein>
<name>A0ABW4QWN5_9BACT</name>
<sequence length="136" mass="14625">MKASKLWLLLLGGVVAGCGKQVDIASDVAIRHQHDAALQRQVELLQAEQVKVSATAGGTGPAVLSLEVINPLNSPEQHPDTLKQQMRKLARLLVADLKKPGDYQVVNAQATFKPGFLSKDKNTSSLAFIYPLASLK</sequence>
<gene>
    <name evidence="1" type="ORF">ACFSDX_16200</name>
</gene>
<organism evidence="1 2">
    <name type="scientific">Hymenobacter bucti</name>
    <dbReference type="NCBI Taxonomy" id="1844114"/>
    <lineage>
        <taxon>Bacteria</taxon>
        <taxon>Pseudomonadati</taxon>
        <taxon>Bacteroidota</taxon>
        <taxon>Cytophagia</taxon>
        <taxon>Cytophagales</taxon>
        <taxon>Hymenobacteraceae</taxon>
        <taxon>Hymenobacter</taxon>
    </lineage>
</organism>
<reference evidence="2" key="1">
    <citation type="journal article" date="2019" name="Int. J. Syst. Evol. Microbiol.">
        <title>The Global Catalogue of Microorganisms (GCM) 10K type strain sequencing project: providing services to taxonomists for standard genome sequencing and annotation.</title>
        <authorList>
            <consortium name="The Broad Institute Genomics Platform"/>
            <consortium name="The Broad Institute Genome Sequencing Center for Infectious Disease"/>
            <person name="Wu L."/>
            <person name="Ma J."/>
        </authorList>
    </citation>
    <scope>NUCLEOTIDE SEQUENCE [LARGE SCALE GENOMIC DNA]</scope>
    <source>
        <strain evidence="2">CGMCC 1.15795</strain>
    </source>
</reference>
<evidence type="ECO:0000313" key="2">
    <source>
        <dbReference type="Proteomes" id="UP001597197"/>
    </source>
</evidence>